<dbReference type="InParanoid" id="A0A2Y9M9V9"/>
<feature type="compositionally biased region" description="Acidic residues" evidence="1">
    <location>
        <begin position="330"/>
        <end position="340"/>
    </location>
</feature>
<dbReference type="GO" id="GO:1990918">
    <property type="term" value="P:double-strand break repair involved in meiotic recombination"/>
    <property type="evidence" value="ECO:0007669"/>
    <property type="project" value="InterPro"/>
</dbReference>
<evidence type="ECO:0000313" key="2">
    <source>
        <dbReference type="Proteomes" id="UP000248483"/>
    </source>
</evidence>
<name>A0A2Y9M9V9_DELLE</name>
<sequence length="750" mass="78689">MTPTLCPLGAQVTPGAARWAQVGVGWPQPRPLGLYRETGTARNDEICSCFQISLGRDTMSKRKKLRTSGGEGIRPPKLPKNPRLGDSDGDPQSSKLGHWHHPEETESRSGPAPSAEQSREAPGQAASSSPYEEAGAPSRLLGQPEKEPVRLPPSQNSVGRFVPQFTKPRKTVTGRAERREEDPRSGAFSLETLPEPSAQQARSQPREESPGLALQETRDPGDQTQADGACPEPSGQNPVTPVPGDGDPQPLASSIASLEWGTVPSASERASQDHLSKHGTNVPDGGSTEEGWVPGDHGQKGHLPGSDAEEEPDQGAPQEGGVRGEAGTELPEECQEEEDGILGPEPRYAAQGPPGPLQMPSWTGGGAEGSYSSPRCSRLGAVVIAGVSTDATEPEQRALGVAGPDGTVNARVTASPSGKAPDGGHSRALIGCMPLNGETTGGREKARREDKPPDDVPGGLAASLAPAHEIQEPTIGAGDSSPLALKMGPGVGQTQVPGPDEEGLGGMCLLPLLSQPVGKKAAELGSHSHKQDLKGRSLSLGACAPPVYREAVDGPPQDAGARQGSPDAHTSPAGQPEHPADSSEQAVWEGSSAMELYFLPDSQTQDALEAPGFEAPPEQDPNGDQDLRSRQDGGCNRHRARPRHRALQPEVRAGLGSTDPQVPRNGWRGWGRGRMWRAQYGSDPGVSVWARDPQRGASGTLHRSWAPAGCVINPSFAELLGSEERLQGSQPALLQADSDYARVHACVCDL</sequence>
<dbReference type="AlphaFoldDB" id="A0A2Y9M9V9"/>
<dbReference type="CTD" id="79173"/>
<feature type="compositionally biased region" description="Basic residues" evidence="1">
    <location>
        <begin position="636"/>
        <end position="646"/>
    </location>
</feature>
<evidence type="ECO:0000256" key="1">
    <source>
        <dbReference type="SAM" id="MobiDB-lite"/>
    </source>
</evidence>
<reference evidence="3" key="1">
    <citation type="submission" date="2025-08" db="UniProtKB">
        <authorList>
            <consortium name="RefSeq"/>
        </authorList>
    </citation>
    <scope>IDENTIFICATION</scope>
    <source>
        <tissue evidence="3">Blood</tissue>
    </source>
</reference>
<dbReference type="Proteomes" id="UP000248483">
    <property type="component" value="Unplaced"/>
</dbReference>
<gene>
    <name evidence="3" type="primary">CUNH19orf57</name>
</gene>
<protein>
    <submittedName>
        <fullName evidence="3">Uncharacterized protein C19orf57 homolog isoform X1</fullName>
    </submittedName>
</protein>
<feature type="region of interest" description="Disordered" evidence="1">
    <location>
        <begin position="547"/>
        <end position="587"/>
    </location>
</feature>
<dbReference type="PANTHER" id="PTHR14583">
    <property type="entry name" value="UNCHARACTERIZED PROTEIN C19ORF57 FAMILY MEMBER"/>
    <property type="match status" value="1"/>
</dbReference>
<keyword evidence="2" id="KW-1185">Reference proteome</keyword>
<proteinExistence type="predicted"/>
<feature type="compositionally biased region" description="Basic and acidic residues" evidence="1">
    <location>
        <begin position="441"/>
        <end position="454"/>
    </location>
</feature>
<dbReference type="KEGG" id="dle:111166631"/>
<accession>A0A2Y9M9V9</accession>
<feature type="region of interest" description="Disordered" evidence="1">
    <location>
        <begin position="398"/>
        <end position="461"/>
    </location>
</feature>
<dbReference type="FunCoup" id="A0A2Y9M9V9">
    <property type="interactions" value="419"/>
</dbReference>
<dbReference type="InterPro" id="IPR031441">
    <property type="entry name" value="Brme1"/>
</dbReference>
<dbReference type="RefSeq" id="XP_022414208.1">
    <property type="nucleotide sequence ID" value="XM_022558500.2"/>
</dbReference>
<feature type="region of interest" description="Disordered" evidence="1">
    <location>
        <begin position="59"/>
        <end position="374"/>
    </location>
</feature>
<dbReference type="GeneID" id="111166631"/>
<dbReference type="STRING" id="9749.A0A2Y9M9V9"/>
<feature type="region of interest" description="Disordered" evidence="1">
    <location>
        <begin position="608"/>
        <end position="649"/>
    </location>
</feature>
<organism evidence="2 3">
    <name type="scientific">Delphinapterus leucas</name>
    <name type="common">Beluga whale</name>
    <dbReference type="NCBI Taxonomy" id="9749"/>
    <lineage>
        <taxon>Eukaryota</taxon>
        <taxon>Metazoa</taxon>
        <taxon>Chordata</taxon>
        <taxon>Craniata</taxon>
        <taxon>Vertebrata</taxon>
        <taxon>Euteleostomi</taxon>
        <taxon>Mammalia</taxon>
        <taxon>Eutheria</taxon>
        <taxon>Laurasiatheria</taxon>
        <taxon>Artiodactyla</taxon>
        <taxon>Whippomorpha</taxon>
        <taxon>Cetacea</taxon>
        <taxon>Odontoceti</taxon>
        <taxon>Monodontidae</taxon>
        <taxon>Delphinapterus</taxon>
    </lineage>
</organism>
<evidence type="ECO:0000313" key="3">
    <source>
        <dbReference type="RefSeq" id="XP_022414208.1"/>
    </source>
</evidence>
<dbReference type="Pfam" id="PF15710">
    <property type="entry name" value="Brme1"/>
    <property type="match status" value="1"/>
</dbReference>
<feature type="compositionally biased region" description="Basic and acidic residues" evidence="1">
    <location>
        <begin position="175"/>
        <end position="184"/>
    </location>
</feature>
<dbReference type="PANTHER" id="PTHR14583:SF0">
    <property type="entry name" value="BREAK REPAIR MEIOTIC RECOMBINASE RECRUITMENT FACTOR 1"/>
    <property type="match status" value="1"/>
</dbReference>